<reference evidence="1 2" key="1">
    <citation type="submission" date="2023-01" db="EMBL/GenBank/DDBJ databases">
        <authorList>
            <person name="Whitehead M."/>
        </authorList>
    </citation>
    <scope>NUCLEOTIDE SEQUENCE [LARGE SCALE GENOMIC DNA]</scope>
</reference>
<evidence type="ECO:0000313" key="1">
    <source>
        <dbReference type="EMBL" id="CAI6373991.1"/>
    </source>
</evidence>
<name>A0AAV0Y3J1_9HEMI</name>
<protein>
    <submittedName>
        <fullName evidence="1">Uncharacterized protein</fullName>
    </submittedName>
</protein>
<sequence length="89" mass="10081">MKYEEHHVGNTISILSDLPGVNILDAFALDYMHLVCIGIMKKLIQLWMNKGPLNVRLPSSDVKIISNQLVSFKKSVPCDFSRKPRALNE</sequence>
<dbReference type="PANTHER" id="PTHR33053:SF24">
    <property type="entry name" value="TRANSPOSASE DOMAIN-CONTAINING PROTEIN"/>
    <property type="match status" value="1"/>
</dbReference>
<accession>A0AAV0Y3J1</accession>
<dbReference type="EMBL" id="CARXXK010001140">
    <property type="protein sequence ID" value="CAI6373991.1"/>
    <property type="molecule type" value="Genomic_DNA"/>
</dbReference>
<comment type="caution">
    <text evidence="1">The sequence shown here is derived from an EMBL/GenBank/DDBJ whole genome shotgun (WGS) entry which is preliminary data.</text>
</comment>
<organism evidence="1 2">
    <name type="scientific">Macrosiphum euphorbiae</name>
    <name type="common">potato aphid</name>
    <dbReference type="NCBI Taxonomy" id="13131"/>
    <lineage>
        <taxon>Eukaryota</taxon>
        <taxon>Metazoa</taxon>
        <taxon>Ecdysozoa</taxon>
        <taxon>Arthropoda</taxon>
        <taxon>Hexapoda</taxon>
        <taxon>Insecta</taxon>
        <taxon>Pterygota</taxon>
        <taxon>Neoptera</taxon>
        <taxon>Paraneoptera</taxon>
        <taxon>Hemiptera</taxon>
        <taxon>Sternorrhyncha</taxon>
        <taxon>Aphidomorpha</taxon>
        <taxon>Aphidoidea</taxon>
        <taxon>Aphididae</taxon>
        <taxon>Macrosiphini</taxon>
        <taxon>Macrosiphum</taxon>
    </lineage>
</organism>
<evidence type="ECO:0000313" key="2">
    <source>
        <dbReference type="Proteomes" id="UP001160148"/>
    </source>
</evidence>
<dbReference type="AlphaFoldDB" id="A0AAV0Y3J1"/>
<proteinExistence type="predicted"/>
<dbReference type="PANTHER" id="PTHR33053">
    <property type="entry name" value="PROTEIN, PUTATIVE-RELATED"/>
    <property type="match status" value="1"/>
</dbReference>
<gene>
    <name evidence="1" type="ORF">MEUPH1_LOCUS27657</name>
</gene>
<keyword evidence="2" id="KW-1185">Reference proteome</keyword>
<dbReference type="Proteomes" id="UP001160148">
    <property type="component" value="Unassembled WGS sequence"/>
</dbReference>